<feature type="region of interest" description="Disordered" evidence="1">
    <location>
        <begin position="183"/>
        <end position="220"/>
    </location>
</feature>
<reference evidence="4" key="1">
    <citation type="submission" date="2022-03" db="EMBL/GenBank/DDBJ databases">
        <title>Streptomyces 7R015 and 7R016 isolated from Barleria lupulina in Thailand.</title>
        <authorList>
            <person name="Kanchanasin P."/>
            <person name="Phongsopitanun W."/>
            <person name="Tanasupawat S."/>
        </authorList>
    </citation>
    <scope>NUCLEOTIDE SEQUENCE</scope>
    <source>
        <strain evidence="4">7R016</strain>
    </source>
</reference>
<evidence type="ECO:0000256" key="1">
    <source>
        <dbReference type="SAM" id="MobiDB-lite"/>
    </source>
</evidence>
<feature type="signal peptide" evidence="3">
    <location>
        <begin position="1"/>
        <end position="28"/>
    </location>
</feature>
<evidence type="ECO:0000313" key="4">
    <source>
        <dbReference type="EMBL" id="MCI3239423.1"/>
    </source>
</evidence>
<keyword evidence="2" id="KW-0472">Membrane</keyword>
<name>A0ABS9XBG7_9ACTN</name>
<evidence type="ECO:0008006" key="6">
    <source>
        <dbReference type="Google" id="ProtNLM"/>
    </source>
</evidence>
<keyword evidence="2" id="KW-1133">Transmembrane helix</keyword>
<dbReference type="Proteomes" id="UP001165270">
    <property type="component" value="Unassembled WGS sequence"/>
</dbReference>
<feature type="compositionally biased region" description="Polar residues" evidence="1">
    <location>
        <begin position="198"/>
        <end position="211"/>
    </location>
</feature>
<protein>
    <recommendedName>
        <fullName evidence="6">Gram-positive cocci surface proteins LPxTG domain-containing protein</fullName>
    </recommendedName>
</protein>
<keyword evidence="2" id="KW-0812">Transmembrane</keyword>
<organism evidence="4 5">
    <name type="scientific">Streptomyces spinosisporus</name>
    <dbReference type="NCBI Taxonomy" id="2927582"/>
    <lineage>
        <taxon>Bacteria</taxon>
        <taxon>Bacillati</taxon>
        <taxon>Actinomycetota</taxon>
        <taxon>Actinomycetes</taxon>
        <taxon>Kitasatosporales</taxon>
        <taxon>Streptomycetaceae</taxon>
        <taxon>Streptomyces</taxon>
    </lineage>
</organism>
<feature type="transmembrane region" description="Helical" evidence="2">
    <location>
        <begin position="234"/>
        <end position="254"/>
    </location>
</feature>
<feature type="compositionally biased region" description="Basic and acidic residues" evidence="1">
    <location>
        <begin position="183"/>
        <end position="196"/>
    </location>
</feature>
<dbReference type="RefSeq" id="WP_242708736.1">
    <property type="nucleotide sequence ID" value="NZ_JALDAX010000002.1"/>
</dbReference>
<proteinExistence type="predicted"/>
<keyword evidence="3" id="KW-0732">Signal</keyword>
<feature type="chain" id="PRO_5045838145" description="Gram-positive cocci surface proteins LPxTG domain-containing protein" evidence="3">
    <location>
        <begin position="29"/>
        <end position="260"/>
    </location>
</feature>
<comment type="caution">
    <text evidence="4">The sequence shown here is derived from an EMBL/GenBank/DDBJ whole genome shotgun (WGS) entry which is preliminary data.</text>
</comment>
<evidence type="ECO:0000256" key="2">
    <source>
        <dbReference type="SAM" id="Phobius"/>
    </source>
</evidence>
<gene>
    <name evidence="4" type="ORF">MQN93_06790</name>
</gene>
<keyword evidence="5" id="KW-1185">Reference proteome</keyword>
<evidence type="ECO:0000313" key="5">
    <source>
        <dbReference type="Proteomes" id="UP001165270"/>
    </source>
</evidence>
<dbReference type="EMBL" id="JALDAX010000002">
    <property type="protein sequence ID" value="MCI3239423.1"/>
    <property type="molecule type" value="Genomic_DNA"/>
</dbReference>
<sequence>MIMRLRTPVSLCLAAAAALLPVAAPAHAAPGCAPDGRRFPVTTRIHGGPDAYEAGGGYGTWYLDLTNTTDRTCTGIHPVVVLVDNKRALKPTQPRLDFYAADRPHPVRFTATDEDELVGAFDDGLPGFTVGPGRTVSVKVRLALTSDTLTNEVTANAAVVQRHKDDGDWVGQSGDYRFRIDGAATRDPEDATRDPDETTPSQDGATPTGTASPGLDPGLPFVDELARTGLGTPAGTLAAIAVLLVTAGAVLLAVKPRKRG</sequence>
<accession>A0ABS9XBG7</accession>
<evidence type="ECO:0000256" key="3">
    <source>
        <dbReference type="SAM" id="SignalP"/>
    </source>
</evidence>